<comment type="caution">
    <text evidence="4">The sequence shown here is derived from an EMBL/GenBank/DDBJ whole genome shotgun (WGS) entry which is preliminary data.</text>
</comment>
<dbReference type="InterPro" id="IPR034660">
    <property type="entry name" value="DinB/YfiT-like"/>
</dbReference>
<evidence type="ECO:0000256" key="3">
    <source>
        <dbReference type="PIRSR" id="PIRSR607837-1"/>
    </source>
</evidence>
<evidence type="ECO:0000313" key="5">
    <source>
        <dbReference type="Proteomes" id="UP000035996"/>
    </source>
</evidence>
<feature type="binding site" evidence="3">
    <location>
        <position position="160"/>
    </location>
    <ligand>
        <name>a divalent metal cation</name>
        <dbReference type="ChEBI" id="CHEBI:60240"/>
    </ligand>
</feature>
<evidence type="ECO:0008006" key="6">
    <source>
        <dbReference type="Google" id="ProtNLM"/>
    </source>
</evidence>
<proteinExistence type="inferred from homology"/>
<dbReference type="STRING" id="157733.AB986_06560"/>
<dbReference type="Gene3D" id="1.20.120.450">
    <property type="entry name" value="dinb family like domain"/>
    <property type="match status" value="1"/>
</dbReference>
<evidence type="ECO:0000256" key="2">
    <source>
        <dbReference type="ARBA" id="ARBA00022723"/>
    </source>
</evidence>
<feature type="binding site" evidence="3">
    <location>
        <position position="164"/>
    </location>
    <ligand>
        <name>a divalent metal cation</name>
        <dbReference type="ChEBI" id="CHEBI:60240"/>
    </ligand>
</feature>
<organism evidence="4 5">
    <name type="scientific">Guptibacillus hwajinpoensis</name>
    <dbReference type="NCBI Taxonomy" id="208199"/>
    <lineage>
        <taxon>Bacteria</taxon>
        <taxon>Bacillati</taxon>
        <taxon>Bacillota</taxon>
        <taxon>Bacilli</taxon>
        <taxon>Bacillales</taxon>
        <taxon>Guptibacillaceae</taxon>
        <taxon>Guptibacillus</taxon>
    </lineage>
</organism>
<dbReference type="GO" id="GO:0046872">
    <property type="term" value="F:metal ion binding"/>
    <property type="evidence" value="ECO:0007669"/>
    <property type="project" value="UniProtKB-KW"/>
</dbReference>
<keyword evidence="2 3" id="KW-0479">Metal-binding</keyword>
<dbReference type="Pfam" id="PF04978">
    <property type="entry name" value="MST"/>
    <property type="match status" value="1"/>
</dbReference>
<dbReference type="InterPro" id="IPR007837">
    <property type="entry name" value="DinB"/>
</dbReference>
<dbReference type="AlphaFoldDB" id="A0A0J6D3Q7"/>
<evidence type="ECO:0000256" key="1">
    <source>
        <dbReference type="ARBA" id="ARBA00008635"/>
    </source>
</evidence>
<accession>A0A0J6D3Q7</accession>
<sequence length="192" mass="22587">MKRKGRLFMMEKTLGNYDVHDSSHGLQALKETREKLLSMVSRVESQELNYKYSSFPTVGAYLLHIAQIELWWAKNALIGESVTEEEMKKFYFQEKQIISAPDDKELSWFLARLAESRDLIRDYFNRLSDVEYRKPGPEVIVNGERHAYSPEWVISHLIDHEAYHRGQAAMVLKMVSGQREDWEHFNTPYLSL</sequence>
<dbReference type="SUPFAM" id="SSF109854">
    <property type="entry name" value="DinB/YfiT-like putative metalloenzymes"/>
    <property type="match status" value="1"/>
</dbReference>
<gene>
    <name evidence="4" type="ORF">AB986_06560</name>
</gene>
<dbReference type="Proteomes" id="UP000035996">
    <property type="component" value="Unassembled WGS sequence"/>
</dbReference>
<name>A0A0J6D3Q7_9BACL</name>
<dbReference type="EMBL" id="LELK01000001">
    <property type="protein sequence ID" value="KMM38909.1"/>
    <property type="molecule type" value="Genomic_DNA"/>
</dbReference>
<feature type="binding site" evidence="3">
    <location>
        <position position="64"/>
    </location>
    <ligand>
        <name>a divalent metal cation</name>
        <dbReference type="ChEBI" id="CHEBI:60240"/>
    </ligand>
</feature>
<dbReference type="InterPro" id="IPR007061">
    <property type="entry name" value="MST-like"/>
</dbReference>
<reference evidence="4" key="1">
    <citation type="submission" date="2015-06" db="EMBL/GenBank/DDBJ databases">
        <authorList>
            <person name="Liu B."/>
            <person name="Wang J."/>
            <person name="Zhu Y."/>
            <person name="Liu G."/>
            <person name="Chen Q."/>
            <person name="Zheng C."/>
            <person name="Che J."/>
            <person name="Ge C."/>
            <person name="Shi H."/>
            <person name="Pan Z."/>
            <person name="Liu X."/>
        </authorList>
    </citation>
    <scope>NUCLEOTIDE SEQUENCE [LARGE SCALE GENOMIC DNA]</scope>
    <source>
        <strain evidence="4">DSM 16346</strain>
    </source>
</reference>
<protein>
    <recommendedName>
        <fullName evidence="6">Damage-inducible protein DinB</fullName>
    </recommendedName>
</protein>
<dbReference type="PANTHER" id="PTHR37302">
    <property type="entry name" value="SLR1116 PROTEIN"/>
    <property type="match status" value="1"/>
</dbReference>
<dbReference type="PANTHER" id="PTHR37302:SF3">
    <property type="entry name" value="DAMAGE-INDUCIBLE PROTEIN DINB"/>
    <property type="match status" value="1"/>
</dbReference>
<keyword evidence="5" id="KW-1185">Reference proteome</keyword>
<dbReference type="RefSeq" id="WP_048310066.1">
    <property type="nucleotide sequence ID" value="NZ_CP119526.1"/>
</dbReference>
<comment type="similarity">
    <text evidence="1">Belongs to the DinB family.</text>
</comment>
<evidence type="ECO:0000313" key="4">
    <source>
        <dbReference type="EMBL" id="KMM38909.1"/>
    </source>
</evidence>